<feature type="region of interest" description="Disordered" evidence="1">
    <location>
        <begin position="200"/>
        <end position="831"/>
    </location>
</feature>
<feature type="compositionally biased region" description="Polar residues" evidence="1">
    <location>
        <begin position="277"/>
        <end position="287"/>
    </location>
</feature>
<dbReference type="EMBL" id="CAJRST010004446">
    <property type="protein sequence ID" value="CAG5877529.1"/>
    <property type="molecule type" value="Genomic_DNA"/>
</dbReference>
<feature type="compositionally biased region" description="Basic and acidic residues" evidence="1">
    <location>
        <begin position="315"/>
        <end position="332"/>
    </location>
</feature>
<feature type="compositionally biased region" description="Basic residues" evidence="1">
    <location>
        <begin position="679"/>
        <end position="688"/>
    </location>
</feature>
<feature type="compositionally biased region" description="Acidic residues" evidence="1">
    <location>
        <begin position="235"/>
        <end position="252"/>
    </location>
</feature>
<feature type="compositionally biased region" description="Basic and acidic residues" evidence="1">
    <location>
        <begin position="397"/>
        <end position="415"/>
    </location>
</feature>
<evidence type="ECO:0000313" key="2">
    <source>
        <dbReference type="EMBL" id="CAG5877529.1"/>
    </source>
</evidence>
<feature type="compositionally biased region" description="Basic residues" evidence="1">
    <location>
        <begin position="595"/>
        <end position="604"/>
    </location>
</feature>
<gene>
    <name evidence="2" type="ORF">MMEN_LOCUS5469</name>
</gene>
<feature type="compositionally biased region" description="Basic residues" evidence="1">
    <location>
        <begin position="513"/>
        <end position="523"/>
    </location>
</feature>
<accession>A0A8S4AQ21</accession>
<feature type="compositionally biased region" description="Basic and acidic residues" evidence="1">
    <location>
        <begin position="794"/>
        <end position="805"/>
    </location>
</feature>
<keyword evidence="3" id="KW-1185">Reference proteome</keyword>
<name>A0A8S4AQ21_9TELE</name>
<proteinExistence type="predicted"/>
<protein>
    <submittedName>
        <fullName evidence="2">(Atlantic silverside) hypothetical protein</fullName>
    </submittedName>
</protein>
<feature type="compositionally biased region" description="Basic residues" evidence="1">
    <location>
        <begin position="726"/>
        <end position="735"/>
    </location>
</feature>
<feature type="region of interest" description="Disordered" evidence="1">
    <location>
        <begin position="1"/>
        <end position="85"/>
    </location>
</feature>
<sequence length="846" mass="94874">METLATDSTDHETSAQESGWDETSEHPGDGNSDSGESLFITQAPVPEAVRSERRRRSTLTSTQTDDDTSDSSSDENSKTDKKKIRKKGKVPMFSFPFLAERANEQSITELPRRQNNRLHKSLMRGYFECVRTMWNGYERGDLLTSLPTIDMNDVHIPPISEVEEEEPEDEEFKVVEKKRFVVTLKGKCSKSGFILKDGDREVKRQKKTPSSSGSDSRERRWKTTRDFQNLSSDTDYSDEEDFQTDSQEEETGDEHVTTSGKFTVLKEASVGERTQQESEPVGNQTGTELVYDTVSELRPDEPEQTSGKVFTAVTDDQRDVSQRKNEPKRQNHDMLYSKNGLENKRKGRDHETLEGEKDDGQKTADGQHPAASVCEGTVEVDKVLSQATSEPDYTGLRTEKNKKSAAEEAGQKPIEEPEERQEVCGTENVTKKKKKKRKRSVDSCVQVELFQEYSATEHQADVGDAPKKKKKKNKKDCSETSDLPQMPTEHLEETADCLENPEACQETLESSHVKRKKHKKKKKSDSNEHTQVGEDAFNDVELANDDVTLAESAEPYFKKKKKQKVSEPEHIPIPPEDDGNVDCTETMAEDAEIRVKKKKKKRKKSSTDMSEDTVSPGDFSASAQKQLEKSASSFLVADEEENAKQTLRKKCTDSCPEKPSLSVFSAEMTGSLQETNGGFRKKKRKKRSATQQSLSGEADYEEPEERGQAAPCDSGVRTKDDETVILKKRKKKKNAHGAPAAASEDAEPDHPSSRTPEIQTLGDKRGKTKKKKGKALDQVPGVESFTGNAETEVFETKNKERKEPTAECSLGSHPETSSSGHIKKNKLKKAKRRLHNLNEDIFSVLG</sequence>
<reference evidence="2" key="1">
    <citation type="submission" date="2021-05" db="EMBL/GenBank/DDBJ databases">
        <authorList>
            <person name="Tigano A."/>
        </authorList>
    </citation>
    <scope>NUCLEOTIDE SEQUENCE</scope>
</reference>
<feature type="compositionally biased region" description="Basic residues" evidence="1">
    <location>
        <begin position="821"/>
        <end position="831"/>
    </location>
</feature>
<organism evidence="2 3">
    <name type="scientific">Menidia menidia</name>
    <name type="common">Atlantic silverside</name>
    <dbReference type="NCBI Taxonomy" id="238744"/>
    <lineage>
        <taxon>Eukaryota</taxon>
        <taxon>Metazoa</taxon>
        <taxon>Chordata</taxon>
        <taxon>Craniata</taxon>
        <taxon>Vertebrata</taxon>
        <taxon>Euteleostomi</taxon>
        <taxon>Actinopterygii</taxon>
        <taxon>Neopterygii</taxon>
        <taxon>Teleostei</taxon>
        <taxon>Neoteleostei</taxon>
        <taxon>Acanthomorphata</taxon>
        <taxon>Ovalentaria</taxon>
        <taxon>Atherinomorphae</taxon>
        <taxon>Atheriniformes</taxon>
        <taxon>Atherinopsidae</taxon>
        <taxon>Menidiinae</taxon>
        <taxon>Menidia</taxon>
    </lineage>
</organism>
<dbReference type="AlphaFoldDB" id="A0A8S4AQ21"/>
<evidence type="ECO:0000256" key="1">
    <source>
        <dbReference type="SAM" id="MobiDB-lite"/>
    </source>
</evidence>
<feature type="compositionally biased region" description="Basic and acidic residues" evidence="1">
    <location>
        <begin position="215"/>
        <end position="225"/>
    </location>
</feature>
<evidence type="ECO:0000313" key="3">
    <source>
        <dbReference type="Proteomes" id="UP000677803"/>
    </source>
</evidence>
<feature type="compositionally biased region" description="Basic and acidic residues" evidence="1">
    <location>
        <begin position="341"/>
        <end position="362"/>
    </location>
</feature>
<dbReference type="OrthoDB" id="8947276at2759"/>
<feature type="compositionally biased region" description="Polar residues" evidence="1">
    <location>
        <begin position="621"/>
        <end position="633"/>
    </location>
</feature>
<comment type="caution">
    <text evidence="2">The sequence shown here is derived from an EMBL/GenBank/DDBJ whole genome shotgun (WGS) entry which is preliminary data.</text>
</comment>
<feature type="compositionally biased region" description="Acidic residues" evidence="1">
    <location>
        <begin position="64"/>
        <end position="73"/>
    </location>
</feature>
<dbReference type="Proteomes" id="UP000677803">
    <property type="component" value="Unassembled WGS sequence"/>
</dbReference>
<feature type="compositionally biased region" description="Basic and acidic residues" evidence="1">
    <location>
        <begin position="716"/>
        <end position="725"/>
    </location>
</feature>